<dbReference type="GO" id="GO:0032259">
    <property type="term" value="P:methylation"/>
    <property type="evidence" value="ECO:0007669"/>
    <property type="project" value="UniProtKB-KW"/>
</dbReference>
<dbReference type="PANTHER" id="PTHR43861:SF1">
    <property type="entry name" value="TRANS-ACONITATE 2-METHYLTRANSFERASE"/>
    <property type="match status" value="1"/>
</dbReference>
<dbReference type="Pfam" id="PF13649">
    <property type="entry name" value="Methyltransf_25"/>
    <property type="match status" value="1"/>
</dbReference>
<reference evidence="4" key="2">
    <citation type="submission" date="2020-09" db="EMBL/GenBank/DDBJ databases">
        <authorList>
            <person name="Sun Q."/>
            <person name="Zhou Y."/>
        </authorList>
    </citation>
    <scope>NUCLEOTIDE SEQUENCE</scope>
    <source>
        <strain evidence="4">CGMCC 4.7679</strain>
    </source>
</reference>
<organism evidence="4 5">
    <name type="scientific">Amycolatopsis bartoniae</name>
    <dbReference type="NCBI Taxonomy" id="941986"/>
    <lineage>
        <taxon>Bacteria</taxon>
        <taxon>Bacillati</taxon>
        <taxon>Actinomycetota</taxon>
        <taxon>Actinomycetes</taxon>
        <taxon>Pseudonocardiales</taxon>
        <taxon>Pseudonocardiaceae</taxon>
        <taxon>Amycolatopsis</taxon>
    </lineage>
</organism>
<dbReference type="CDD" id="cd02440">
    <property type="entry name" value="AdoMet_MTases"/>
    <property type="match status" value="1"/>
</dbReference>
<dbReference type="EMBL" id="BNAV01000001">
    <property type="protein sequence ID" value="GHF33597.1"/>
    <property type="molecule type" value="Genomic_DNA"/>
</dbReference>
<keyword evidence="5" id="KW-1185">Reference proteome</keyword>
<dbReference type="SUPFAM" id="SSF53335">
    <property type="entry name" value="S-adenosyl-L-methionine-dependent methyltransferases"/>
    <property type="match status" value="1"/>
</dbReference>
<reference evidence="4" key="1">
    <citation type="journal article" date="2014" name="Int. J. Syst. Evol. Microbiol.">
        <title>Complete genome sequence of Corynebacterium casei LMG S-19264T (=DSM 44701T), isolated from a smear-ripened cheese.</title>
        <authorList>
            <consortium name="US DOE Joint Genome Institute (JGI-PGF)"/>
            <person name="Walter F."/>
            <person name="Albersmeier A."/>
            <person name="Kalinowski J."/>
            <person name="Ruckert C."/>
        </authorList>
    </citation>
    <scope>NUCLEOTIDE SEQUENCE</scope>
    <source>
        <strain evidence="4">CGMCC 4.7679</strain>
    </source>
</reference>
<feature type="domain" description="Methyltransferase" evidence="3">
    <location>
        <begin position="47"/>
        <end position="138"/>
    </location>
</feature>
<proteinExistence type="predicted"/>
<dbReference type="RefSeq" id="WP_145934281.1">
    <property type="nucleotide sequence ID" value="NZ_BNAV01000001.1"/>
</dbReference>
<dbReference type="Proteomes" id="UP000658656">
    <property type="component" value="Unassembled WGS sequence"/>
</dbReference>
<dbReference type="OrthoDB" id="9765084at2"/>
<keyword evidence="2 4" id="KW-0808">Transferase</keyword>
<dbReference type="InterPro" id="IPR029063">
    <property type="entry name" value="SAM-dependent_MTases_sf"/>
</dbReference>
<keyword evidence="1 4" id="KW-0489">Methyltransferase</keyword>
<protein>
    <submittedName>
        <fullName evidence="4">Methyltransferase</fullName>
    </submittedName>
</protein>
<gene>
    <name evidence="4" type="ORF">GCM10017566_02790</name>
</gene>
<name>A0A8H9M7G7_9PSEU</name>
<comment type="caution">
    <text evidence="4">The sequence shown here is derived from an EMBL/GenBank/DDBJ whole genome shotgun (WGS) entry which is preliminary data.</text>
</comment>
<evidence type="ECO:0000256" key="2">
    <source>
        <dbReference type="ARBA" id="ARBA00022679"/>
    </source>
</evidence>
<sequence length="211" mass="22509">MAERRAVTAAELFDAIGAGYEDAFGRPPVVDRALRELRAVLPPQARVLDLGSGTGRPAAEELTAAGHHVTGLDVSPVMVELASANVPGAQFVLTDVRTWSSPPESWDAVCAYFPFLQLPRADTEAVLAKIARWLVPGGHLSLVTVPMDAEDVPVEFLGHPVRITSFTAEALRARVTAAGLEVLGTHSEVFAPGKPGARPEEHLLLTARRPE</sequence>
<evidence type="ECO:0000313" key="4">
    <source>
        <dbReference type="EMBL" id="GHF33597.1"/>
    </source>
</evidence>
<evidence type="ECO:0000313" key="5">
    <source>
        <dbReference type="Proteomes" id="UP000658656"/>
    </source>
</evidence>
<evidence type="ECO:0000259" key="3">
    <source>
        <dbReference type="Pfam" id="PF13649"/>
    </source>
</evidence>
<dbReference type="PANTHER" id="PTHR43861">
    <property type="entry name" value="TRANS-ACONITATE 2-METHYLTRANSFERASE-RELATED"/>
    <property type="match status" value="1"/>
</dbReference>
<dbReference type="Gene3D" id="3.40.50.150">
    <property type="entry name" value="Vaccinia Virus protein VP39"/>
    <property type="match status" value="1"/>
</dbReference>
<dbReference type="InterPro" id="IPR041698">
    <property type="entry name" value="Methyltransf_25"/>
</dbReference>
<accession>A0A8H9M7G7</accession>
<evidence type="ECO:0000256" key="1">
    <source>
        <dbReference type="ARBA" id="ARBA00022603"/>
    </source>
</evidence>
<dbReference type="AlphaFoldDB" id="A0A8H9M7G7"/>
<dbReference type="GO" id="GO:0008168">
    <property type="term" value="F:methyltransferase activity"/>
    <property type="evidence" value="ECO:0007669"/>
    <property type="project" value="UniProtKB-KW"/>
</dbReference>